<dbReference type="EMBL" id="JAULSV010000001">
    <property type="protein sequence ID" value="KAK0654989.1"/>
    <property type="molecule type" value="Genomic_DNA"/>
</dbReference>
<organism evidence="2 3">
    <name type="scientific">Cercophora newfieldiana</name>
    <dbReference type="NCBI Taxonomy" id="92897"/>
    <lineage>
        <taxon>Eukaryota</taxon>
        <taxon>Fungi</taxon>
        <taxon>Dikarya</taxon>
        <taxon>Ascomycota</taxon>
        <taxon>Pezizomycotina</taxon>
        <taxon>Sordariomycetes</taxon>
        <taxon>Sordariomycetidae</taxon>
        <taxon>Sordariales</taxon>
        <taxon>Lasiosphaeriaceae</taxon>
        <taxon>Cercophora</taxon>
    </lineage>
</organism>
<accession>A0AA39YLW5</accession>
<evidence type="ECO:0000256" key="1">
    <source>
        <dbReference type="SAM" id="MobiDB-lite"/>
    </source>
</evidence>
<dbReference type="Proteomes" id="UP001174936">
    <property type="component" value="Unassembled WGS sequence"/>
</dbReference>
<gene>
    <name evidence="2" type="ORF">B0T16DRAFT_2737</name>
</gene>
<sequence length="572" mass="64240">MPSKNKMPRGVGSQKPPSAHTRKPSFKQGSIRAESMSRAENIKDGLPTNFHAPHPPQTAQVQPDMLLTDHRYRPALFTVGPFTWPVQTPHDIPWFPDQSPTRFPQLPQGVIRQTPQPPPYPHFTYQSLLSDRQNQLRQTVYNLLSGHHPDAHFYHFQSPPQQTHHLQMGRHQEHPLQQQQQQSAPGPSSLPRPPLPIVKLPPAPNQQFPAQQPNSAPNVFDLPQHLQPPSHRYAACYPHQPQQPPKIPIHQGPHGPIPLPSHFRQRPSHQQLPPLLPHPVPGPSNQSHNSHFSPAHLAVSASLGLTPAETCSLRMFDCVSLKQRDGWLSTPPLTSTRVFPPMYIAPYGHAHGWNNTTTQNSSPCPSVEHREHACEYGNENGNEEDHTAYHHNAPSNEHLHDFSAVFPPTWTERLLTVYESHLLGIDHAIADARNDILHHLNVGLHQLKTDVRPLPNNNNSWMHAAEQGRYLLQLHLQSQDACLNTIDVLKARQEAESRDRKGKGRMVMMDEPENETQAKKGAGIYSDSDSDPGVNMRRWKGKGKEKLVEEASGMVGYYCREASPSPSPSPPP</sequence>
<feature type="compositionally biased region" description="Low complexity" evidence="1">
    <location>
        <begin position="205"/>
        <end position="218"/>
    </location>
</feature>
<feature type="region of interest" description="Disordered" evidence="1">
    <location>
        <begin position="151"/>
        <end position="229"/>
    </location>
</feature>
<evidence type="ECO:0000313" key="3">
    <source>
        <dbReference type="Proteomes" id="UP001174936"/>
    </source>
</evidence>
<protein>
    <submittedName>
        <fullName evidence="2">Uncharacterized protein</fullName>
    </submittedName>
</protein>
<feature type="region of interest" description="Disordered" evidence="1">
    <location>
        <begin position="1"/>
        <end position="60"/>
    </location>
</feature>
<dbReference type="AlphaFoldDB" id="A0AA39YLW5"/>
<reference evidence="2" key="1">
    <citation type="submission" date="2023-06" db="EMBL/GenBank/DDBJ databases">
        <title>Genome-scale phylogeny and comparative genomics of the fungal order Sordariales.</title>
        <authorList>
            <consortium name="Lawrence Berkeley National Laboratory"/>
            <person name="Hensen N."/>
            <person name="Bonometti L."/>
            <person name="Westerberg I."/>
            <person name="Brannstrom I.O."/>
            <person name="Guillou S."/>
            <person name="Cros-Aarteil S."/>
            <person name="Calhoun S."/>
            <person name="Haridas S."/>
            <person name="Kuo A."/>
            <person name="Mondo S."/>
            <person name="Pangilinan J."/>
            <person name="Riley R."/>
            <person name="Labutti K."/>
            <person name="Andreopoulos B."/>
            <person name="Lipzen A."/>
            <person name="Chen C."/>
            <person name="Yanf M."/>
            <person name="Daum C."/>
            <person name="Ng V."/>
            <person name="Clum A."/>
            <person name="Steindorff A."/>
            <person name="Ohm R."/>
            <person name="Martin F."/>
            <person name="Silar P."/>
            <person name="Natvig D."/>
            <person name="Lalanne C."/>
            <person name="Gautier V."/>
            <person name="Ament-Velasquez S.L."/>
            <person name="Kruys A."/>
            <person name="Hutchinson M.I."/>
            <person name="Powell A.J."/>
            <person name="Barry K."/>
            <person name="Miller A.N."/>
            <person name="Grigoriev I.V."/>
            <person name="Debuchy R."/>
            <person name="Gladieux P."/>
            <person name="Thoren M.H."/>
            <person name="Johannesson H."/>
        </authorList>
    </citation>
    <scope>NUCLEOTIDE SEQUENCE</scope>
    <source>
        <strain evidence="2">SMH2532-1</strain>
    </source>
</reference>
<feature type="region of interest" description="Disordered" evidence="1">
    <location>
        <begin position="493"/>
        <end position="547"/>
    </location>
</feature>
<name>A0AA39YLW5_9PEZI</name>
<feature type="compositionally biased region" description="Pro residues" evidence="1">
    <location>
        <begin position="188"/>
        <end position="204"/>
    </location>
</feature>
<keyword evidence="3" id="KW-1185">Reference proteome</keyword>
<feature type="region of interest" description="Disordered" evidence="1">
    <location>
        <begin position="252"/>
        <end position="292"/>
    </location>
</feature>
<proteinExistence type="predicted"/>
<feature type="compositionally biased region" description="Low complexity" evidence="1">
    <location>
        <begin position="177"/>
        <end position="187"/>
    </location>
</feature>
<evidence type="ECO:0000313" key="2">
    <source>
        <dbReference type="EMBL" id="KAK0654989.1"/>
    </source>
</evidence>
<comment type="caution">
    <text evidence="2">The sequence shown here is derived from an EMBL/GenBank/DDBJ whole genome shotgun (WGS) entry which is preliminary data.</text>
</comment>